<evidence type="ECO:0000313" key="2">
    <source>
        <dbReference type="Proteomes" id="UP000237662"/>
    </source>
</evidence>
<dbReference type="EMBL" id="PTJC01000005">
    <property type="protein sequence ID" value="PPK88458.1"/>
    <property type="molecule type" value="Genomic_DNA"/>
</dbReference>
<comment type="caution">
    <text evidence="1">The sequence shown here is derived from an EMBL/GenBank/DDBJ whole genome shotgun (WGS) entry which is preliminary data.</text>
</comment>
<proteinExistence type="predicted"/>
<reference evidence="1 2" key="1">
    <citation type="submission" date="2018-02" db="EMBL/GenBank/DDBJ databases">
        <title>Genomic Encyclopedia of Archaeal and Bacterial Type Strains, Phase II (KMG-II): from individual species to whole genera.</title>
        <authorList>
            <person name="Goeker M."/>
        </authorList>
    </citation>
    <scope>NUCLEOTIDE SEQUENCE [LARGE SCALE GENOMIC DNA]</scope>
    <source>
        <strain evidence="1 2">DSM 29526</strain>
    </source>
</reference>
<keyword evidence="2" id="KW-1185">Reference proteome</keyword>
<dbReference type="RefSeq" id="WP_104419003.1">
    <property type="nucleotide sequence ID" value="NZ_PTJC01000005.1"/>
</dbReference>
<gene>
    <name evidence="1" type="ORF">CLV84_1425</name>
</gene>
<sequence length="252" mass="28951">MLFTSGSRFVAYSPTKEKVFYEKEFSTLTFENSVIPVLDKNSVRESFSIPVAVITQVVTHGFRFLHEQLERRVKRFVYEYHHRATNMQAGSYLLPVIHFTHYLFIGKSKQPGLRITFSPVVIRETNRFTYQLKALRLQYSKAKTSRHSEVFDYTLKLTLYFLIGDQIIERVLPALTVSSVSFGDNQFSDQQLYTSPIPLEDDAVLLEAALTVVESNPAVVNTANVLRLVEDHQETLAERITALLTRLLNKPE</sequence>
<evidence type="ECO:0000313" key="1">
    <source>
        <dbReference type="EMBL" id="PPK88458.1"/>
    </source>
</evidence>
<accession>A0A2S6IAE6</accession>
<dbReference type="AlphaFoldDB" id="A0A2S6IAE6"/>
<dbReference type="OrthoDB" id="1490893at2"/>
<protein>
    <submittedName>
        <fullName evidence="1">Uncharacterized protein</fullName>
    </submittedName>
</protein>
<organism evidence="1 2">
    <name type="scientific">Neolewinella xylanilytica</name>
    <dbReference type="NCBI Taxonomy" id="1514080"/>
    <lineage>
        <taxon>Bacteria</taxon>
        <taxon>Pseudomonadati</taxon>
        <taxon>Bacteroidota</taxon>
        <taxon>Saprospiria</taxon>
        <taxon>Saprospirales</taxon>
        <taxon>Lewinellaceae</taxon>
        <taxon>Neolewinella</taxon>
    </lineage>
</organism>
<name>A0A2S6IAE6_9BACT</name>
<dbReference type="Proteomes" id="UP000237662">
    <property type="component" value="Unassembled WGS sequence"/>
</dbReference>